<dbReference type="CDD" id="cd05466">
    <property type="entry name" value="PBP2_LTTR_substrate"/>
    <property type="match status" value="1"/>
</dbReference>
<dbReference type="PANTHER" id="PTHR30419:SF8">
    <property type="entry name" value="NITROGEN ASSIMILATION TRANSCRIPTIONAL ACTIVATOR-RELATED"/>
    <property type="match status" value="1"/>
</dbReference>
<accession>A0AAW4VMC2</accession>
<dbReference type="Proteomes" id="UP001197827">
    <property type="component" value="Unassembled WGS sequence"/>
</dbReference>
<sequence>MLERKIQYFIDVVQEGSFSSAAKKYLLSQSAISQQITQLENEIGVILFDRSGYKPKLTNQGKVFYEGCLKLQRETNELLETIQQEHIKIRIGLTQLEQNKHLIKIINQFKNHYKNVEFDLIEGTFEETKTNLLQGKTDLAFGLESDFKSDERIEYKPLFHYTMCLMCSLNNPLASKNEICVEDLKNQNYICLSKKMGRNFYKDFIQAFKLDGIKPKIIKEVDTFEQLTIDVSLDKGVALVSKEVINENIAKAIPIINTHHHNDYVIAYHKDYSEIEQRFIKEAIRYFETL</sequence>
<comment type="caution">
    <text evidence="6">The sequence shown here is derived from an EMBL/GenBank/DDBJ whole genome shotgun (WGS) entry which is preliminary data.</text>
</comment>
<name>A0AAW4VMC2_9FIRM</name>
<dbReference type="InterPro" id="IPR036388">
    <property type="entry name" value="WH-like_DNA-bd_sf"/>
</dbReference>
<dbReference type="RefSeq" id="WP_117871962.1">
    <property type="nucleotide sequence ID" value="NZ_JAJDKQ010000030.1"/>
</dbReference>
<dbReference type="InterPro" id="IPR000847">
    <property type="entry name" value="LysR_HTH_N"/>
</dbReference>
<reference evidence="6" key="1">
    <citation type="submission" date="2021-10" db="EMBL/GenBank/DDBJ databases">
        <title>Collection of gut derived symbiotic bacterial strains cultured from healthy donors.</title>
        <authorList>
            <person name="Lin H."/>
            <person name="Littmann E."/>
            <person name="Kohout C."/>
            <person name="Pamer E.G."/>
        </authorList>
    </citation>
    <scope>NUCLEOTIDE SEQUENCE</scope>
    <source>
        <strain evidence="6">DFI.5.2</strain>
    </source>
</reference>
<dbReference type="FunFam" id="1.10.10.10:FF:000001">
    <property type="entry name" value="LysR family transcriptional regulator"/>
    <property type="match status" value="1"/>
</dbReference>
<evidence type="ECO:0000256" key="3">
    <source>
        <dbReference type="ARBA" id="ARBA00023125"/>
    </source>
</evidence>
<dbReference type="InterPro" id="IPR005119">
    <property type="entry name" value="LysR_subst-bd"/>
</dbReference>
<dbReference type="AlphaFoldDB" id="A0AAW4VMC2"/>
<keyword evidence="4" id="KW-0804">Transcription</keyword>
<dbReference type="PROSITE" id="PS50931">
    <property type="entry name" value="HTH_LYSR"/>
    <property type="match status" value="1"/>
</dbReference>
<evidence type="ECO:0000256" key="4">
    <source>
        <dbReference type="ARBA" id="ARBA00023163"/>
    </source>
</evidence>
<dbReference type="Gene3D" id="3.40.190.290">
    <property type="match status" value="1"/>
</dbReference>
<evidence type="ECO:0000256" key="1">
    <source>
        <dbReference type="ARBA" id="ARBA00009437"/>
    </source>
</evidence>
<evidence type="ECO:0000313" key="7">
    <source>
        <dbReference type="Proteomes" id="UP001197827"/>
    </source>
</evidence>
<dbReference type="Pfam" id="PF03466">
    <property type="entry name" value="LysR_substrate"/>
    <property type="match status" value="1"/>
</dbReference>
<feature type="domain" description="HTH lysR-type" evidence="5">
    <location>
        <begin position="1"/>
        <end position="58"/>
    </location>
</feature>
<dbReference type="Pfam" id="PF00126">
    <property type="entry name" value="HTH_1"/>
    <property type="match status" value="1"/>
</dbReference>
<dbReference type="SUPFAM" id="SSF46785">
    <property type="entry name" value="Winged helix' DNA-binding domain"/>
    <property type="match status" value="1"/>
</dbReference>
<proteinExistence type="inferred from homology"/>
<dbReference type="GO" id="GO:0003700">
    <property type="term" value="F:DNA-binding transcription factor activity"/>
    <property type="evidence" value="ECO:0007669"/>
    <property type="project" value="InterPro"/>
</dbReference>
<dbReference type="GO" id="GO:0005829">
    <property type="term" value="C:cytosol"/>
    <property type="evidence" value="ECO:0007669"/>
    <property type="project" value="TreeGrafter"/>
</dbReference>
<evidence type="ECO:0000259" key="5">
    <source>
        <dbReference type="PROSITE" id="PS50931"/>
    </source>
</evidence>
<evidence type="ECO:0000256" key="2">
    <source>
        <dbReference type="ARBA" id="ARBA00023015"/>
    </source>
</evidence>
<protein>
    <submittedName>
        <fullName evidence="6">LysR family transcriptional regulator</fullName>
    </submittedName>
</protein>
<dbReference type="GO" id="GO:0003677">
    <property type="term" value="F:DNA binding"/>
    <property type="evidence" value="ECO:0007669"/>
    <property type="project" value="UniProtKB-KW"/>
</dbReference>
<dbReference type="PANTHER" id="PTHR30419">
    <property type="entry name" value="HTH-TYPE TRANSCRIPTIONAL REGULATOR YBHD"/>
    <property type="match status" value="1"/>
</dbReference>
<keyword evidence="2" id="KW-0805">Transcription regulation</keyword>
<dbReference type="SUPFAM" id="SSF53850">
    <property type="entry name" value="Periplasmic binding protein-like II"/>
    <property type="match status" value="1"/>
</dbReference>
<dbReference type="InterPro" id="IPR036390">
    <property type="entry name" value="WH_DNA-bd_sf"/>
</dbReference>
<comment type="similarity">
    <text evidence="1">Belongs to the LysR transcriptional regulatory family.</text>
</comment>
<dbReference type="InterPro" id="IPR050950">
    <property type="entry name" value="HTH-type_LysR_regulators"/>
</dbReference>
<dbReference type="Gene3D" id="1.10.10.10">
    <property type="entry name" value="Winged helix-like DNA-binding domain superfamily/Winged helix DNA-binding domain"/>
    <property type="match status" value="1"/>
</dbReference>
<dbReference type="PRINTS" id="PR00039">
    <property type="entry name" value="HTHLYSR"/>
</dbReference>
<organism evidence="6 7">
    <name type="scientific">Faecalibacillus intestinalis</name>
    <dbReference type="NCBI Taxonomy" id="1982626"/>
    <lineage>
        <taxon>Bacteria</taxon>
        <taxon>Bacillati</taxon>
        <taxon>Bacillota</taxon>
        <taxon>Erysipelotrichia</taxon>
        <taxon>Erysipelotrichales</taxon>
        <taxon>Coprobacillaceae</taxon>
        <taxon>Faecalibacillus</taxon>
    </lineage>
</organism>
<dbReference type="EMBL" id="JAJDKQ010000030">
    <property type="protein sequence ID" value="MCB8562773.1"/>
    <property type="molecule type" value="Genomic_DNA"/>
</dbReference>
<gene>
    <name evidence="6" type="ORF">LJD74_12335</name>
</gene>
<evidence type="ECO:0000313" key="6">
    <source>
        <dbReference type="EMBL" id="MCB8562773.1"/>
    </source>
</evidence>
<keyword evidence="3" id="KW-0238">DNA-binding</keyword>